<sequence>MSFNATVAQPGTYDTLYSGVDSSSLNWAEQKWVAWYVYWGNPVIATGLLGFLMHKKVPSKVPTPEEQWECTKQVLFAHFTVKLPTIWLFHPLALVSSSIFISGFQWFLV</sequence>
<dbReference type="AlphaFoldDB" id="A0A4S8MC78"/>
<dbReference type="EMBL" id="ML179112">
    <property type="protein sequence ID" value="THU99901.1"/>
    <property type="molecule type" value="Genomic_DNA"/>
</dbReference>
<keyword evidence="3" id="KW-1185">Reference proteome</keyword>
<gene>
    <name evidence="2" type="ORF">K435DRAFT_855270</name>
</gene>
<reference evidence="2 3" key="1">
    <citation type="journal article" date="2019" name="Nat. Ecol. Evol.">
        <title>Megaphylogeny resolves global patterns of mushroom evolution.</title>
        <authorList>
            <person name="Varga T."/>
            <person name="Krizsan K."/>
            <person name="Foldi C."/>
            <person name="Dima B."/>
            <person name="Sanchez-Garcia M."/>
            <person name="Sanchez-Ramirez S."/>
            <person name="Szollosi G.J."/>
            <person name="Szarkandi J.G."/>
            <person name="Papp V."/>
            <person name="Albert L."/>
            <person name="Andreopoulos W."/>
            <person name="Angelini C."/>
            <person name="Antonin V."/>
            <person name="Barry K.W."/>
            <person name="Bougher N.L."/>
            <person name="Buchanan P."/>
            <person name="Buyck B."/>
            <person name="Bense V."/>
            <person name="Catcheside P."/>
            <person name="Chovatia M."/>
            <person name="Cooper J."/>
            <person name="Damon W."/>
            <person name="Desjardin D."/>
            <person name="Finy P."/>
            <person name="Geml J."/>
            <person name="Haridas S."/>
            <person name="Hughes K."/>
            <person name="Justo A."/>
            <person name="Karasinski D."/>
            <person name="Kautmanova I."/>
            <person name="Kiss B."/>
            <person name="Kocsube S."/>
            <person name="Kotiranta H."/>
            <person name="LaButti K.M."/>
            <person name="Lechner B.E."/>
            <person name="Liimatainen K."/>
            <person name="Lipzen A."/>
            <person name="Lukacs Z."/>
            <person name="Mihaltcheva S."/>
            <person name="Morgado L.N."/>
            <person name="Niskanen T."/>
            <person name="Noordeloos M.E."/>
            <person name="Ohm R.A."/>
            <person name="Ortiz-Santana B."/>
            <person name="Ovrebo C."/>
            <person name="Racz N."/>
            <person name="Riley R."/>
            <person name="Savchenko A."/>
            <person name="Shiryaev A."/>
            <person name="Soop K."/>
            <person name="Spirin V."/>
            <person name="Szebenyi C."/>
            <person name="Tomsovsky M."/>
            <person name="Tulloss R.E."/>
            <person name="Uehling J."/>
            <person name="Grigoriev I.V."/>
            <person name="Vagvolgyi C."/>
            <person name="Papp T."/>
            <person name="Martin F.M."/>
            <person name="Miettinen O."/>
            <person name="Hibbett D.S."/>
            <person name="Nagy L.G."/>
        </authorList>
    </citation>
    <scope>NUCLEOTIDE SEQUENCE [LARGE SCALE GENOMIC DNA]</scope>
    <source>
        <strain evidence="2 3">CBS 962.96</strain>
    </source>
</reference>
<name>A0A4S8MC78_DENBC</name>
<dbReference type="Proteomes" id="UP000297245">
    <property type="component" value="Unassembled WGS sequence"/>
</dbReference>
<protein>
    <submittedName>
        <fullName evidence="2">Uncharacterized protein</fullName>
    </submittedName>
</protein>
<keyword evidence="1" id="KW-1133">Transmembrane helix</keyword>
<evidence type="ECO:0000313" key="2">
    <source>
        <dbReference type="EMBL" id="THU99901.1"/>
    </source>
</evidence>
<proteinExistence type="predicted"/>
<evidence type="ECO:0000256" key="1">
    <source>
        <dbReference type="SAM" id="Phobius"/>
    </source>
</evidence>
<feature type="transmembrane region" description="Helical" evidence="1">
    <location>
        <begin position="33"/>
        <end position="52"/>
    </location>
</feature>
<evidence type="ECO:0000313" key="3">
    <source>
        <dbReference type="Proteomes" id="UP000297245"/>
    </source>
</evidence>
<feature type="transmembrane region" description="Helical" evidence="1">
    <location>
        <begin position="86"/>
        <end position="108"/>
    </location>
</feature>
<dbReference type="OrthoDB" id="1658724at2759"/>
<accession>A0A4S8MC78</accession>
<keyword evidence="1" id="KW-0812">Transmembrane</keyword>
<keyword evidence="1" id="KW-0472">Membrane</keyword>
<organism evidence="2 3">
    <name type="scientific">Dendrothele bispora (strain CBS 962.96)</name>
    <dbReference type="NCBI Taxonomy" id="1314807"/>
    <lineage>
        <taxon>Eukaryota</taxon>
        <taxon>Fungi</taxon>
        <taxon>Dikarya</taxon>
        <taxon>Basidiomycota</taxon>
        <taxon>Agaricomycotina</taxon>
        <taxon>Agaricomycetes</taxon>
        <taxon>Agaricomycetidae</taxon>
        <taxon>Agaricales</taxon>
        <taxon>Agaricales incertae sedis</taxon>
        <taxon>Dendrothele</taxon>
    </lineage>
</organism>